<evidence type="ECO:0000313" key="4">
    <source>
        <dbReference type="EMBL" id="GIJ23630.1"/>
    </source>
</evidence>
<dbReference type="Gene3D" id="2.40.50.1020">
    <property type="entry name" value="LytTr DNA-binding domain"/>
    <property type="match status" value="1"/>
</dbReference>
<dbReference type="PANTHER" id="PTHR37299">
    <property type="entry name" value="TRANSCRIPTIONAL REGULATOR-RELATED"/>
    <property type="match status" value="1"/>
</dbReference>
<dbReference type="RefSeq" id="WP_204002345.1">
    <property type="nucleotide sequence ID" value="NZ_BOPB01000026.1"/>
</dbReference>
<dbReference type="GO" id="GO:0003677">
    <property type="term" value="F:DNA binding"/>
    <property type="evidence" value="ECO:0007669"/>
    <property type="project" value="UniProtKB-KW"/>
</dbReference>
<comment type="caution">
    <text evidence="4">The sequence shown here is derived from an EMBL/GenBank/DDBJ whole genome shotgun (WGS) entry which is preliminary data.</text>
</comment>
<dbReference type="SUPFAM" id="SSF52172">
    <property type="entry name" value="CheY-like"/>
    <property type="match status" value="1"/>
</dbReference>
<keyword evidence="5" id="KW-1185">Reference proteome</keyword>
<evidence type="ECO:0000256" key="1">
    <source>
        <dbReference type="PROSITE-ProRule" id="PRU00169"/>
    </source>
</evidence>
<accession>A0ABQ4J0R6</accession>
<dbReference type="Pfam" id="PF04397">
    <property type="entry name" value="LytTR"/>
    <property type="match status" value="1"/>
</dbReference>
<reference evidence="4 5" key="1">
    <citation type="submission" date="2021-01" db="EMBL/GenBank/DDBJ databases">
        <title>Whole genome shotgun sequence of Verrucosispora lutea NBRC 106530.</title>
        <authorList>
            <person name="Komaki H."/>
            <person name="Tamura T."/>
        </authorList>
    </citation>
    <scope>NUCLEOTIDE SEQUENCE [LARGE SCALE GENOMIC DNA]</scope>
    <source>
        <strain evidence="4 5">NBRC 106530</strain>
    </source>
</reference>
<dbReference type="Pfam" id="PF00072">
    <property type="entry name" value="Response_reg"/>
    <property type="match status" value="1"/>
</dbReference>
<dbReference type="PROSITE" id="PS50930">
    <property type="entry name" value="HTH_LYTTR"/>
    <property type="match status" value="1"/>
</dbReference>
<dbReference type="EMBL" id="BOPB01000026">
    <property type="protein sequence ID" value="GIJ23630.1"/>
    <property type="molecule type" value="Genomic_DNA"/>
</dbReference>
<dbReference type="InterPro" id="IPR007492">
    <property type="entry name" value="LytTR_DNA-bd_dom"/>
</dbReference>
<proteinExistence type="predicted"/>
<dbReference type="InterPro" id="IPR001789">
    <property type="entry name" value="Sig_transdc_resp-reg_receiver"/>
</dbReference>
<protein>
    <submittedName>
        <fullName evidence="4">DNA-binding response regulator</fullName>
    </submittedName>
</protein>
<feature type="domain" description="Response regulatory" evidence="2">
    <location>
        <begin position="2"/>
        <end position="113"/>
    </location>
</feature>
<evidence type="ECO:0000259" key="2">
    <source>
        <dbReference type="PROSITE" id="PS50110"/>
    </source>
</evidence>
<evidence type="ECO:0000313" key="5">
    <source>
        <dbReference type="Proteomes" id="UP000643165"/>
    </source>
</evidence>
<feature type="modified residue" description="4-aspartylphosphate" evidence="1">
    <location>
        <position position="53"/>
    </location>
</feature>
<dbReference type="PANTHER" id="PTHR37299:SF1">
    <property type="entry name" value="STAGE 0 SPORULATION PROTEIN A HOMOLOG"/>
    <property type="match status" value="1"/>
</dbReference>
<gene>
    <name evidence="4" type="ORF">Vlu01_42540</name>
</gene>
<keyword evidence="4" id="KW-0238">DNA-binding</keyword>
<dbReference type="SMART" id="SM00448">
    <property type="entry name" value="REC"/>
    <property type="match status" value="1"/>
</dbReference>
<keyword evidence="1" id="KW-0597">Phosphoprotein</keyword>
<organism evidence="4 5">
    <name type="scientific">Micromonospora lutea</name>
    <dbReference type="NCBI Taxonomy" id="419825"/>
    <lineage>
        <taxon>Bacteria</taxon>
        <taxon>Bacillati</taxon>
        <taxon>Actinomycetota</taxon>
        <taxon>Actinomycetes</taxon>
        <taxon>Micromonosporales</taxon>
        <taxon>Micromonosporaceae</taxon>
        <taxon>Micromonospora</taxon>
    </lineage>
</organism>
<dbReference type="Gene3D" id="3.40.50.2300">
    <property type="match status" value="1"/>
</dbReference>
<feature type="domain" description="HTH LytTR-type" evidence="3">
    <location>
        <begin position="126"/>
        <end position="230"/>
    </location>
</feature>
<sequence length="232" mass="25482">MRVLVVDDEPPARRRLTALLGHHPDVTVAGSCGTADEAVRAIAASRPDAVFLDVAMPGADGFAVLDELADPPAVVFVTAHTGYATRAFDVAAVDYLVKPYHRERLAMALDRLRVHLRHRRPAVGRIAVGTGGRTRLLDPEEVDYLRADGNYVRVYVGTASYPVRATLTGLLSTLDRNAFLRVHRSLAVRLDRVRDVQTLRHGELALRLRDGAVLISGRAYRDEVRRALGLPL</sequence>
<dbReference type="PROSITE" id="PS50110">
    <property type="entry name" value="RESPONSE_REGULATORY"/>
    <property type="match status" value="1"/>
</dbReference>
<name>A0ABQ4J0R6_9ACTN</name>
<dbReference type="Proteomes" id="UP000643165">
    <property type="component" value="Unassembled WGS sequence"/>
</dbReference>
<evidence type="ECO:0000259" key="3">
    <source>
        <dbReference type="PROSITE" id="PS50930"/>
    </source>
</evidence>
<dbReference type="SMART" id="SM00850">
    <property type="entry name" value="LytTR"/>
    <property type="match status" value="1"/>
</dbReference>
<dbReference type="InterPro" id="IPR011006">
    <property type="entry name" value="CheY-like_superfamily"/>
</dbReference>
<dbReference type="InterPro" id="IPR046947">
    <property type="entry name" value="LytR-like"/>
</dbReference>